<dbReference type="AlphaFoldDB" id="A0AA39I4S3"/>
<evidence type="ECO:0000256" key="1">
    <source>
        <dbReference type="SAM" id="SignalP"/>
    </source>
</evidence>
<sequence>MSLRTILVTLPILAVFLIREATGRGCLHARWNFEKLNLTNSTEPVGAVKNFQNLNPEAVAILANYTRNPEPAKFYFELFCVYAVLLSTDGTPTKELLYNFVFGHPRLIPDVASIDAIAADMCEDDAIDFNAGYMDVPYLNTINGKEERRRALFFCCTPGKCGEEWITVAMIIRKAASKRMHHWNGVRKLTNSEFDQKVSRSRCYDILGFRRPKVELNEAVRGCYTPLIFAGGRLNVGLSTSKEEISRARERCEAMGATKNYTENFCIATAAPEGFSEASHLSVDCCCFQDLEECSLRSNIRSPQHGCFTGVFEARFSTGELNETAKNNSVDTDSQNIGCKFAVSYDVIGDKLTIGHASVKNRTNDFCEDKLQEEVQCRLDPGDSVLCPLGPSVGKNAVITCCCKGSYCNFHQMTRWLSEFQQMKTGKCFEAVVAEFPLLSVKWTTDLCHRFFLTTTQKETIVLPGVNAEIPEILERSQGSCQRALVRFYPRAIETCQLTAAGFERMRGNVPHVICTTDEKNDEQDVLTEMKYMARGAIFRCKRGVSSSKEVGITAHFQNELSTKYGFCYTRIYSYGSKAIGDLELETYFVEKGLADSEFYERYPQCWKVSDGHCFLSEDQSVVCCCLSNGNNACNEGFPRLAIKNLIESRLRIVNDELYECPSKQGEEQCASPGCFAIRNDRMTILASG</sequence>
<protein>
    <submittedName>
        <fullName evidence="2">Uncharacterized protein</fullName>
    </submittedName>
</protein>
<comment type="caution">
    <text evidence="2">The sequence shown here is derived from an EMBL/GenBank/DDBJ whole genome shotgun (WGS) entry which is preliminary data.</text>
</comment>
<evidence type="ECO:0000313" key="3">
    <source>
        <dbReference type="Proteomes" id="UP001175271"/>
    </source>
</evidence>
<accession>A0AA39I4S3</accession>
<dbReference type="EMBL" id="JAUCMV010000002">
    <property type="protein sequence ID" value="KAK0416966.1"/>
    <property type="molecule type" value="Genomic_DNA"/>
</dbReference>
<evidence type="ECO:0000313" key="2">
    <source>
        <dbReference type="EMBL" id="KAK0416966.1"/>
    </source>
</evidence>
<reference evidence="2" key="1">
    <citation type="submission" date="2023-06" db="EMBL/GenBank/DDBJ databases">
        <title>Genomic analysis of the entomopathogenic nematode Steinernema hermaphroditum.</title>
        <authorList>
            <person name="Schwarz E.M."/>
            <person name="Heppert J.K."/>
            <person name="Baniya A."/>
            <person name="Schwartz H.T."/>
            <person name="Tan C.-H."/>
            <person name="Antoshechkin I."/>
            <person name="Sternberg P.W."/>
            <person name="Goodrich-Blair H."/>
            <person name="Dillman A.R."/>
        </authorList>
    </citation>
    <scope>NUCLEOTIDE SEQUENCE</scope>
    <source>
        <strain evidence="2">PS9179</strain>
        <tissue evidence="2">Whole animal</tissue>
    </source>
</reference>
<dbReference type="Proteomes" id="UP001175271">
    <property type="component" value="Unassembled WGS sequence"/>
</dbReference>
<gene>
    <name evidence="2" type="ORF">QR680_012775</name>
</gene>
<organism evidence="2 3">
    <name type="scientific">Steinernema hermaphroditum</name>
    <dbReference type="NCBI Taxonomy" id="289476"/>
    <lineage>
        <taxon>Eukaryota</taxon>
        <taxon>Metazoa</taxon>
        <taxon>Ecdysozoa</taxon>
        <taxon>Nematoda</taxon>
        <taxon>Chromadorea</taxon>
        <taxon>Rhabditida</taxon>
        <taxon>Tylenchina</taxon>
        <taxon>Panagrolaimomorpha</taxon>
        <taxon>Strongyloidoidea</taxon>
        <taxon>Steinernematidae</taxon>
        <taxon>Steinernema</taxon>
    </lineage>
</organism>
<feature type="signal peptide" evidence="1">
    <location>
        <begin position="1"/>
        <end position="23"/>
    </location>
</feature>
<name>A0AA39I4S3_9BILA</name>
<feature type="chain" id="PRO_5041273575" evidence="1">
    <location>
        <begin position="24"/>
        <end position="689"/>
    </location>
</feature>
<proteinExistence type="predicted"/>
<keyword evidence="1" id="KW-0732">Signal</keyword>
<keyword evidence="3" id="KW-1185">Reference proteome</keyword>